<dbReference type="EMBL" id="UGHS01000003">
    <property type="protein sequence ID" value="STO92951.1"/>
    <property type="molecule type" value="Genomic_DNA"/>
</dbReference>
<organism evidence="2 3">
    <name type="scientific">Haemophilus pittmaniae</name>
    <dbReference type="NCBI Taxonomy" id="249188"/>
    <lineage>
        <taxon>Bacteria</taxon>
        <taxon>Pseudomonadati</taxon>
        <taxon>Pseudomonadota</taxon>
        <taxon>Gammaproteobacteria</taxon>
        <taxon>Pasteurellales</taxon>
        <taxon>Pasteurellaceae</taxon>
        <taxon>Haemophilus</taxon>
    </lineage>
</organism>
<feature type="transmembrane region" description="Helical" evidence="1">
    <location>
        <begin position="53"/>
        <end position="73"/>
    </location>
</feature>
<sequence length="78" mass="8244">MENMIKVRAMRAAGIACFAVLALIGLWIFTTPSADIVAALASAGQLVGGGATYGTFMLAACPPVAGFIAYYMWKWIIK</sequence>
<keyword evidence="1" id="KW-0812">Transmembrane</keyword>
<reference evidence="2 3" key="1">
    <citation type="submission" date="2018-06" db="EMBL/GenBank/DDBJ databases">
        <authorList>
            <consortium name="Pathogen Informatics"/>
            <person name="Doyle S."/>
        </authorList>
    </citation>
    <scope>NUCLEOTIDE SEQUENCE [LARGE SCALE GENOMIC DNA]</scope>
    <source>
        <strain evidence="2 3">NCTC13335</strain>
    </source>
</reference>
<proteinExistence type="predicted"/>
<dbReference type="AlphaFoldDB" id="A0A377IXG1"/>
<evidence type="ECO:0000313" key="3">
    <source>
        <dbReference type="Proteomes" id="UP000255264"/>
    </source>
</evidence>
<dbReference type="Proteomes" id="UP000255264">
    <property type="component" value="Unassembled WGS sequence"/>
</dbReference>
<keyword evidence="1" id="KW-1133">Transmembrane helix</keyword>
<protein>
    <submittedName>
        <fullName evidence="2">Uncharacterized protein</fullName>
    </submittedName>
</protein>
<dbReference type="RefSeq" id="WP_007243444.1">
    <property type="nucleotide sequence ID" value="NZ_JAHAHE010000017.1"/>
</dbReference>
<evidence type="ECO:0000256" key="1">
    <source>
        <dbReference type="SAM" id="Phobius"/>
    </source>
</evidence>
<dbReference type="OrthoDB" id="5683878at2"/>
<accession>A0A377IXG1</accession>
<evidence type="ECO:0000313" key="2">
    <source>
        <dbReference type="EMBL" id="STO92951.1"/>
    </source>
</evidence>
<name>A0A377IXG1_9PAST</name>
<gene>
    <name evidence="2" type="ORF">NCTC13335_00808</name>
</gene>
<keyword evidence="1" id="KW-0472">Membrane</keyword>
<keyword evidence="3" id="KW-1185">Reference proteome</keyword>